<sequence length="373" mass="42405">MEDGSYLQVLDEIEKHISNYTLNSTNGSLSLEGRTLYEVPTFVVAVLAVLYGSISIIAIVGNGLVIFVIAKDKRMQTVTYIFIANLASADIIIGLFAIPFQFQPALHQRWDFPHFMCKVAPSFKDLSVSVSVFTLTIISLDRYVAVIYPLKAGFTRCQAILSLVLIWGLGIASIVPQAYYYSVKPVYDPVVRDFMPYCSPSWSKDFGKIYYWVLVLAQYVLPLIAITLAYSRIAVTIWGTKAPGYNLDRERDMARQRTRRKVVKMLIVVVLLFVICWLPLQVYHIISEIRPQINDYKYINVIWFCSNWLAMSNSCYNPFIYGLLNEKFKREYHQLFSKSRCMGRKNGSSNSSILTGNDGSDGINGSKRITLTF</sequence>
<organism evidence="12 13">
    <name type="scientific">Mya arenaria</name>
    <name type="common">Soft-shell clam</name>
    <dbReference type="NCBI Taxonomy" id="6604"/>
    <lineage>
        <taxon>Eukaryota</taxon>
        <taxon>Metazoa</taxon>
        <taxon>Spiralia</taxon>
        <taxon>Lophotrochozoa</taxon>
        <taxon>Mollusca</taxon>
        <taxon>Bivalvia</taxon>
        <taxon>Autobranchia</taxon>
        <taxon>Heteroconchia</taxon>
        <taxon>Euheterodonta</taxon>
        <taxon>Imparidentia</taxon>
        <taxon>Neoheterodontei</taxon>
        <taxon>Myida</taxon>
        <taxon>Myoidea</taxon>
        <taxon>Myidae</taxon>
        <taxon>Mya</taxon>
    </lineage>
</organism>
<evidence type="ECO:0000256" key="9">
    <source>
        <dbReference type="RuleBase" id="RU000688"/>
    </source>
</evidence>
<keyword evidence="5 9" id="KW-0297">G-protein coupled receptor</keyword>
<evidence type="ECO:0000256" key="1">
    <source>
        <dbReference type="ARBA" id="ARBA00004141"/>
    </source>
</evidence>
<name>A0ABY7DLD9_MYAAR</name>
<evidence type="ECO:0000313" key="12">
    <source>
        <dbReference type="EMBL" id="WAQ97324.1"/>
    </source>
</evidence>
<dbReference type="PROSITE" id="PS00237">
    <property type="entry name" value="G_PROTEIN_RECEP_F1_1"/>
    <property type="match status" value="1"/>
</dbReference>
<dbReference type="EMBL" id="CP111013">
    <property type="protein sequence ID" value="WAQ97324.1"/>
    <property type="molecule type" value="Genomic_DNA"/>
</dbReference>
<keyword evidence="3 9" id="KW-0812">Transmembrane</keyword>
<dbReference type="Pfam" id="PF00001">
    <property type="entry name" value="7tm_1"/>
    <property type="match status" value="1"/>
</dbReference>
<feature type="transmembrane region" description="Helical" evidence="10">
    <location>
        <begin position="209"/>
        <end position="231"/>
    </location>
</feature>
<feature type="transmembrane region" description="Helical" evidence="10">
    <location>
        <begin position="298"/>
        <end position="324"/>
    </location>
</feature>
<comment type="similarity">
    <text evidence="2 9">Belongs to the G-protein coupled receptor 1 family.</text>
</comment>
<dbReference type="InterPro" id="IPR000276">
    <property type="entry name" value="GPCR_Rhodpsn"/>
</dbReference>
<feature type="transmembrane region" description="Helical" evidence="10">
    <location>
        <begin position="82"/>
        <end position="106"/>
    </location>
</feature>
<dbReference type="PANTHER" id="PTHR45695">
    <property type="entry name" value="LEUCOKININ RECEPTOR-RELATED"/>
    <property type="match status" value="1"/>
</dbReference>
<evidence type="ECO:0000256" key="8">
    <source>
        <dbReference type="ARBA" id="ARBA00023224"/>
    </source>
</evidence>
<evidence type="ECO:0000256" key="5">
    <source>
        <dbReference type="ARBA" id="ARBA00023040"/>
    </source>
</evidence>
<dbReference type="Proteomes" id="UP001164746">
    <property type="component" value="Chromosome 2"/>
</dbReference>
<evidence type="ECO:0000256" key="6">
    <source>
        <dbReference type="ARBA" id="ARBA00023136"/>
    </source>
</evidence>
<evidence type="ECO:0000256" key="3">
    <source>
        <dbReference type="ARBA" id="ARBA00022692"/>
    </source>
</evidence>
<proteinExistence type="inferred from homology"/>
<dbReference type="InterPro" id="IPR017452">
    <property type="entry name" value="GPCR_Rhodpsn_7TM"/>
</dbReference>
<dbReference type="PANTHER" id="PTHR45695:SF9">
    <property type="entry name" value="LEUCOKININ RECEPTOR"/>
    <property type="match status" value="1"/>
</dbReference>
<evidence type="ECO:0000256" key="10">
    <source>
        <dbReference type="SAM" id="Phobius"/>
    </source>
</evidence>
<comment type="subcellular location">
    <subcellularLocation>
        <location evidence="1">Membrane</location>
        <topology evidence="1">Multi-pass membrane protein</topology>
    </subcellularLocation>
</comment>
<feature type="transmembrane region" description="Helical" evidence="10">
    <location>
        <begin position="265"/>
        <end position="286"/>
    </location>
</feature>
<feature type="transmembrane region" description="Helical" evidence="10">
    <location>
        <begin position="42"/>
        <end position="70"/>
    </location>
</feature>
<feature type="transmembrane region" description="Helical" evidence="10">
    <location>
        <begin position="126"/>
        <end position="148"/>
    </location>
</feature>
<keyword evidence="4 10" id="KW-1133">Transmembrane helix</keyword>
<keyword evidence="7 9" id="KW-0675">Receptor</keyword>
<gene>
    <name evidence="12" type="ORF">MAR_030014</name>
</gene>
<dbReference type="Gene3D" id="1.20.1070.10">
    <property type="entry name" value="Rhodopsin 7-helix transmembrane proteins"/>
    <property type="match status" value="1"/>
</dbReference>
<evidence type="ECO:0000313" key="13">
    <source>
        <dbReference type="Proteomes" id="UP001164746"/>
    </source>
</evidence>
<accession>A0ABY7DLD9</accession>
<keyword evidence="6 10" id="KW-0472">Membrane</keyword>
<dbReference type="SUPFAM" id="SSF81321">
    <property type="entry name" value="Family A G protein-coupled receptor-like"/>
    <property type="match status" value="1"/>
</dbReference>
<dbReference type="SMART" id="SM01381">
    <property type="entry name" value="7TM_GPCR_Srsx"/>
    <property type="match status" value="1"/>
</dbReference>
<reference evidence="12" key="1">
    <citation type="submission" date="2022-11" db="EMBL/GenBank/DDBJ databases">
        <title>Centuries of genome instability and evolution in soft-shell clam transmissible cancer (bioRxiv).</title>
        <authorList>
            <person name="Hart S.F.M."/>
            <person name="Yonemitsu M.A."/>
            <person name="Giersch R.M."/>
            <person name="Beal B.F."/>
            <person name="Arriagada G."/>
            <person name="Davis B.W."/>
            <person name="Ostrander E.A."/>
            <person name="Goff S.P."/>
            <person name="Metzger M.J."/>
        </authorList>
    </citation>
    <scope>NUCLEOTIDE SEQUENCE</scope>
    <source>
        <strain evidence="12">MELC-2E11</strain>
        <tissue evidence="12">Siphon/mantle</tissue>
    </source>
</reference>
<feature type="transmembrane region" description="Helical" evidence="10">
    <location>
        <begin position="160"/>
        <end position="180"/>
    </location>
</feature>
<evidence type="ECO:0000259" key="11">
    <source>
        <dbReference type="PROSITE" id="PS50262"/>
    </source>
</evidence>
<evidence type="ECO:0000256" key="7">
    <source>
        <dbReference type="ARBA" id="ARBA00023170"/>
    </source>
</evidence>
<keyword evidence="13" id="KW-1185">Reference proteome</keyword>
<feature type="non-terminal residue" evidence="12">
    <location>
        <position position="373"/>
    </location>
</feature>
<dbReference type="InterPro" id="IPR000611">
    <property type="entry name" value="NPY_rcpt"/>
</dbReference>
<keyword evidence="8 9" id="KW-0807">Transducer</keyword>
<feature type="domain" description="G-protein coupled receptors family 1 profile" evidence="11">
    <location>
        <begin position="61"/>
        <end position="321"/>
    </location>
</feature>
<dbReference type="PRINTS" id="PR00237">
    <property type="entry name" value="GPCRRHODOPSN"/>
</dbReference>
<dbReference type="PRINTS" id="PR01012">
    <property type="entry name" value="NRPEPTIDEYR"/>
</dbReference>
<evidence type="ECO:0000256" key="4">
    <source>
        <dbReference type="ARBA" id="ARBA00022989"/>
    </source>
</evidence>
<dbReference type="PROSITE" id="PS50262">
    <property type="entry name" value="G_PROTEIN_RECEP_F1_2"/>
    <property type="match status" value="1"/>
</dbReference>
<evidence type="ECO:0000256" key="2">
    <source>
        <dbReference type="ARBA" id="ARBA00010663"/>
    </source>
</evidence>
<protein>
    <submittedName>
        <fullName evidence="12">TLR2-like protein</fullName>
    </submittedName>
</protein>